<sequence>MANEASQSITLKVLVEQENSRVVFVEATKDFVDILFSFMTMPIGTIIRLTREHLSEGEMSCLKNLYESVEKLDEEYVNSVKCKEDMLLDPQSAAEIYCRNLKLNLFDGNSNEYYACSDRNCGFVSSYQTVHCRCGKIIDLVVKLSNPISVPQDRGGVFVKPTTRFMITDDFQVMPLSTMTGLALLRKLVALNGSKTEEKTVNIGRDEVLKLLQCSLTSKKPFTETIMKPPLKLASLQKIIYGQRSMDQSQMVKDTTRKDMAKINLKLIVQKSCNKALYAEANEDFVDLIAHFLTFPLGYIFKEFPYLSSSGCMGNLYKSIKDVDANKYFKSEEMRAILVNPKLASGLAYSKQIIPIEEAPCPSHSALSSLSTVKHSPLRSKSNPTGYGFAKGPNMFMVTDNLIIKPLSPILGISLINILNIPLSDIGERKVTMNEDQALHLLAATLVSNSALTDVFIRKKEAK</sequence>
<proteinExistence type="predicted"/>
<dbReference type="AlphaFoldDB" id="A0A5J5B1U3"/>
<dbReference type="OrthoDB" id="2014278at2759"/>
<evidence type="ECO:0000313" key="2">
    <source>
        <dbReference type="Proteomes" id="UP000325577"/>
    </source>
</evidence>
<dbReference type="EMBL" id="CM018039">
    <property type="protein sequence ID" value="KAA8536578.1"/>
    <property type="molecule type" value="Genomic_DNA"/>
</dbReference>
<dbReference type="Proteomes" id="UP000325577">
    <property type="component" value="Linkage Group LG16"/>
</dbReference>
<dbReference type="PANTHER" id="PTHR33103">
    <property type="entry name" value="OS01G0153900 PROTEIN"/>
    <property type="match status" value="1"/>
</dbReference>
<gene>
    <name evidence="1" type="ORF">F0562_029056</name>
</gene>
<dbReference type="PANTHER" id="PTHR33103:SF27">
    <property type="entry name" value="OS04G0594700 PROTEIN"/>
    <property type="match status" value="1"/>
</dbReference>
<evidence type="ECO:0008006" key="3">
    <source>
        <dbReference type="Google" id="ProtNLM"/>
    </source>
</evidence>
<protein>
    <recommendedName>
        <fullName evidence="3">DUF674 domain-containing protein</fullName>
    </recommendedName>
</protein>
<dbReference type="InterPro" id="IPR007750">
    <property type="entry name" value="DUF674"/>
</dbReference>
<accession>A0A5J5B1U3</accession>
<organism evidence="1 2">
    <name type="scientific">Nyssa sinensis</name>
    <dbReference type="NCBI Taxonomy" id="561372"/>
    <lineage>
        <taxon>Eukaryota</taxon>
        <taxon>Viridiplantae</taxon>
        <taxon>Streptophyta</taxon>
        <taxon>Embryophyta</taxon>
        <taxon>Tracheophyta</taxon>
        <taxon>Spermatophyta</taxon>
        <taxon>Magnoliopsida</taxon>
        <taxon>eudicotyledons</taxon>
        <taxon>Gunneridae</taxon>
        <taxon>Pentapetalae</taxon>
        <taxon>asterids</taxon>
        <taxon>Cornales</taxon>
        <taxon>Nyssaceae</taxon>
        <taxon>Nyssa</taxon>
    </lineage>
</organism>
<dbReference type="Pfam" id="PF05056">
    <property type="entry name" value="DUF674"/>
    <property type="match status" value="1"/>
</dbReference>
<reference evidence="1 2" key="1">
    <citation type="submission" date="2019-09" db="EMBL/GenBank/DDBJ databases">
        <title>A chromosome-level genome assembly of the Chinese tupelo Nyssa sinensis.</title>
        <authorList>
            <person name="Yang X."/>
            <person name="Kang M."/>
            <person name="Yang Y."/>
            <person name="Xiong H."/>
            <person name="Wang M."/>
            <person name="Zhang Z."/>
            <person name="Wang Z."/>
            <person name="Wu H."/>
            <person name="Ma T."/>
            <person name="Liu J."/>
            <person name="Xi Z."/>
        </authorList>
    </citation>
    <scope>NUCLEOTIDE SEQUENCE [LARGE SCALE GENOMIC DNA]</scope>
    <source>
        <strain evidence="1">J267</strain>
        <tissue evidence="1">Leaf</tissue>
    </source>
</reference>
<name>A0A5J5B1U3_9ASTE</name>
<evidence type="ECO:0000313" key="1">
    <source>
        <dbReference type="EMBL" id="KAA8536578.1"/>
    </source>
</evidence>
<keyword evidence="2" id="KW-1185">Reference proteome</keyword>